<dbReference type="RefSeq" id="WP_150924725.1">
    <property type="nucleotide sequence ID" value="NZ_CP044232.1"/>
</dbReference>
<sequence>METHSGMRRILRSTPLLAVCTAAALLSGCASTPSAAGRQEPALPEEEVVGAGTVLDEGDGAQLCLGPVAESFPPQCRGIPLHGWSWDDVVPDASSGDVRWGAYAVQGRYDGEALTVTTDATPLALYDPEPFPWPDGTGTADEEELARIGEEAVGRFADAFLTATPRDGRLEVVVVWDDGTWQRQADAQYGDGLVVVTSALRSVREG</sequence>
<keyword evidence="1" id="KW-0732">Signal</keyword>
<organism evidence="2 3">
    <name type="scientific">Microbacterium lushaniae</name>
    <dbReference type="NCBI Taxonomy" id="2614639"/>
    <lineage>
        <taxon>Bacteria</taxon>
        <taxon>Bacillati</taxon>
        <taxon>Actinomycetota</taxon>
        <taxon>Actinomycetes</taxon>
        <taxon>Micrococcales</taxon>
        <taxon>Microbacteriaceae</taxon>
        <taxon>Microbacterium</taxon>
    </lineage>
</organism>
<evidence type="ECO:0000256" key="1">
    <source>
        <dbReference type="SAM" id="SignalP"/>
    </source>
</evidence>
<feature type="signal peptide" evidence="1">
    <location>
        <begin position="1"/>
        <end position="35"/>
    </location>
</feature>
<accession>A0A5J6L408</accession>
<protein>
    <submittedName>
        <fullName evidence="2">Uncharacterized protein</fullName>
    </submittedName>
</protein>
<dbReference type="KEGG" id="mlz:F6J85_09155"/>
<evidence type="ECO:0000313" key="2">
    <source>
        <dbReference type="EMBL" id="QEW03254.1"/>
    </source>
</evidence>
<dbReference type="Proteomes" id="UP000325516">
    <property type="component" value="Chromosome"/>
</dbReference>
<keyword evidence="3" id="KW-1185">Reference proteome</keyword>
<gene>
    <name evidence="2" type="ORF">F6J85_09155</name>
</gene>
<reference evidence="3" key="1">
    <citation type="submission" date="2019-09" db="EMBL/GenBank/DDBJ databases">
        <title>Mumia zhuanghuii sp. nov. isolated from the intestinal contents of plateau pika (Ochotona curzoniae) in the Qinghai-Tibet plateau of China.</title>
        <authorList>
            <person name="Tian Z."/>
        </authorList>
    </citation>
    <scope>NUCLEOTIDE SEQUENCE [LARGE SCALE GENOMIC DNA]</scope>
    <source>
        <strain evidence="3">L-031</strain>
    </source>
</reference>
<feature type="chain" id="PRO_5023843282" evidence="1">
    <location>
        <begin position="36"/>
        <end position="206"/>
    </location>
</feature>
<name>A0A5J6L408_9MICO</name>
<dbReference type="EMBL" id="CP044232">
    <property type="protein sequence ID" value="QEW03254.1"/>
    <property type="molecule type" value="Genomic_DNA"/>
</dbReference>
<evidence type="ECO:0000313" key="3">
    <source>
        <dbReference type="Proteomes" id="UP000325516"/>
    </source>
</evidence>
<proteinExistence type="predicted"/>
<dbReference type="AlphaFoldDB" id="A0A5J6L408"/>